<dbReference type="EMBL" id="OZ034814">
    <property type="protein sequence ID" value="CAL1359977.1"/>
    <property type="molecule type" value="Genomic_DNA"/>
</dbReference>
<evidence type="ECO:0000256" key="1">
    <source>
        <dbReference type="SAM" id="MobiDB-lite"/>
    </source>
</evidence>
<evidence type="ECO:0000313" key="2">
    <source>
        <dbReference type="EMBL" id="CAL1359977.1"/>
    </source>
</evidence>
<accession>A0AAV2CU55</accession>
<sequence length="97" mass="11229">MRGQPNERNLDRYCDFHQEVGHHTAGCCQLKTKLQGLADRGMLNDFVKKPQERVHRVCVASTERGVTELPLPPMSSTKRRRSNEHDLPSSPFQERWT</sequence>
<evidence type="ECO:0008006" key="4">
    <source>
        <dbReference type="Google" id="ProtNLM"/>
    </source>
</evidence>
<evidence type="ECO:0000313" key="3">
    <source>
        <dbReference type="Proteomes" id="UP001497516"/>
    </source>
</evidence>
<name>A0AAV2CU55_9ROSI</name>
<keyword evidence="3" id="KW-1185">Reference proteome</keyword>
<organism evidence="2 3">
    <name type="scientific">Linum trigynum</name>
    <dbReference type="NCBI Taxonomy" id="586398"/>
    <lineage>
        <taxon>Eukaryota</taxon>
        <taxon>Viridiplantae</taxon>
        <taxon>Streptophyta</taxon>
        <taxon>Embryophyta</taxon>
        <taxon>Tracheophyta</taxon>
        <taxon>Spermatophyta</taxon>
        <taxon>Magnoliopsida</taxon>
        <taxon>eudicotyledons</taxon>
        <taxon>Gunneridae</taxon>
        <taxon>Pentapetalae</taxon>
        <taxon>rosids</taxon>
        <taxon>fabids</taxon>
        <taxon>Malpighiales</taxon>
        <taxon>Linaceae</taxon>
        <taxon>Linum</taxon>
    </lineage>
</organism>
<proteinExistence type="predicted"/>
<dbReference type="Proteomes" id="UP001497516">
    <property type="component" value="Chromosome 10"/>
</dbReference>
<dbReference type="AlphaFoldDB" id="A0AAV2CU55"/>
<feature type="region of interest" description="Disordered" evidence="1">
    <location>
        <begin position="67"/>
        <end position="97"/>
    </location>
</feature>
<gene>
    <name evidence="2" type="ORF">LTRI10_LOCUS7438</name>
</gene>
<reference evidence="2 3" key="1">
    <citation type="submission" date="2024-04" db="EMBL/GenBank/DDBJ databases">
        <authorList>
            <person name="Fracassetti M."/>
        </authorList>
    </citation>
    <scope>NUCLEOTIDE SEQUENCE [LARGE SCALE GENOMIC DNA]</scope>
</reference>
<protein>
    <recommendedName>
        <fullName evidence="4">Reverse transcriptase domain-containing protein</fullName>
    </recommendedName>
</protein>